<dbReference type="InterPro" id="IPR028082">
    <property type="entry name" value="Peripla_BP_I"/>
</dbReference>
<reference evidence="7" key="1">
    <citation type="journal article" date="2019" name="Int. J. Syst. Evol. Microbiol.">
        <title>The Global Catalogue of Microorganisms (GCM) 10K type strain sequencing project: providing services to taxonomists for standard genome sequencing and annotation.</title>
        <authorList>
            <consortium name="The Broad Institute Genomics Platform"/>
            <consortium name="The Broad Institute Genome Sequencing Center for Infectious Disease"/>
            <person name="Wu L."/>
            <person name="Ma J."/>
        </authorList>
    </citation>
    <scope>NUCLEOTIDE SEQUENCE [LARGE SCALE GENOMIC DNA]</scope>
    <source>
        <strain evidence="7">KCTC 42964</strain>
    </source>
</reference>
<dbReference type="Gene3D" id="3.40.50.2300">
    <property type="match status" value="2"/>
</dbReference>
<keyword evidence="3" id="KW-0732">Signal</keyword>
<dbReference type="PRINTS" id="PR00337">
    <property type="entry name" value="LEUILEVALBP"/>
</dbReference>
<dbReference type="PANTHER" id="PTHR30483:SF6">
    <property type="entry name" value="PERIPLASMIC BINDING PROTEIN OF ABC TRANSPORTER FOR NATURAL AMINO ACIDS"/>
    <property type="match status" value="1"/>
</dbReference>
<dbReference type="InterPro" id="IPR028081">
    <property type="entry name" value="Leu-bd"/>
</dbReference>
<protein>
    <submittedName>
        <fullName evidence="6">ABC transporter substrate-binding protein</fullName>
    </submittedName>
</protein>
<evidence type="ECO:0000259" key="5">
    <source>
        <dbReference type="Pfam" id="PF13458"/>
    </source>
</evidence>
<dbReference type="EMBL" id="JBHRTR010000025">
    <property type="protein sequence ID" value="MFC3227797.1"/>
    <property type="molecule type" value="Genomic_DNA"/>
</dbReference>
<evidence type="ECO:0000313" key="7">
    <source>
        <dbReference type="Proteomes" id="UP001595528"/>
    </source>
</evidence>
<dbReference type="Proteomes" id="UP001595528">
    <property type="component" value="Unassembled WGS sequence"/>
</dbReference>
<dbReference type="CDD" id="cd19980">
    <property type="entry name" value="PBP1_ABC_ligand_binding-like"/>
    <property type="match status" value="1"/>
</dbReference>
<dbReference type="InterPro" id="IPR051010">
    <property type="entry name" value="BCAA_transport"/>
</dbReference>
<evidence type="ECO:0000256" key="4">
    <source>
        <dbReference type="ARBA" id="ARBA00022970"/>
    </source>
</evidence>
<dbReference type="Pfam" id="PF13458">
    <property type="entry name" value="Peripla_BP_6"/>
    <property type="match status" value="1"/>
</dbReference>
<keyword evidence="2" id="KW-0813">Transport</keyword>
<dbReference type="InterPro" id="IPR000709">
    <property type="entry name" value="Leu_Ile_Val-bd"/>
</dbReference>
<evidence type="ECO:0000256" key="2">
    <source>
        <dbReference type="ARBA" id="ARBA00022448"/>
    </source>
</evidence>
<comment type="similarity">
    <text evidence="1">Belongs to the leucine-binding protein family.</text>
</comment>
<feature type="domain" description="Leucine-binding protein" evidence="5">
    <location>
        <begin position="2"/>
        <end position="338"/>
    </location>
</feature>
<evidence type="ECO:0000313" key="6">
    <source>
        <dbReference type="EMBL" id="MFC3227797.1"/>
    </source>
</evidence>
<evidence type="ECO:0000256" key="1">
    <source>
        <dbReference type="ARBA" id="ARBA00010062"/>
    </source>
</evidence>
<dbReference type="RefSeq" id="WP_379900276.1">
    <property type="nucleotide sequence ID" value="NZ_JBHRTR010000025.1"/>
</dbReference>
<proteinExistence type="inferred from homology"/>
<keyword evidence="7" id="KW-1185">Reference proteome</keyword>
<sequence>MGVSAPYSGPAAAPAEWERWGIDLAVKEINEAGGVLGRPIEIVAEDNRCNPSEAANAANKLVAEKVVAILGAHCSSSTLASMPIIEQAGIPILTGVSSSPKITELSGTGGNKWTFRLNPSDSAMMSTLVNYMGEKKLFSKVAIIAEDTDFGRGGVAAFTPLAEQAGIEILSTDFVAQNTPDYTPVLTRVSRAKPDAIATFLLAADQLSLLRSAMQLGLQIPYTGRAELGGKNMEIIEAGGMDGSVSAWTYSNEIDDPQNKAFGEKIKAEHGVLPVLQTWAGYDTMRMVAQAIKEAGSDDPAKIRDALEKIQFRTVMGPVVSFDDHNQAGEVVIILGVKDKKVSILDMVSAK</sequence>
<comment type="caution">
    <text evidence="6">The sequence shown here is derived from an EMBL/GenBank/DDBJ whole genome shotgun (WGS) entry which is preliminary data.</text>
</comment>
<organism evidence="6 7">
    <name type="scientific">Marinibaculum pumilum</name>
    <dbReference type="NCBI Taxonomy" id="1766165"/>
    <lineage>
        <taxon>Bacteria</taxon>
        <taxon>Pseudomonadati</taxon>
        <taxon>Pseudomonadota</taxon>
        <taxon>Alphaproteobacteria</taxon>
        <taxon>Rhodospirillales</taxon>
        <taxon>Rhodospirillaceae</taxon>
        <taxon>Marinibaculum</taxon>
    </lineage>
</organism>
<accession>A0ABV7KZN5</accession>
<keyword evidence="4" id="KW-0029">Amino-acid transport</keyword>
<dbReference type="PANTHER" id="PTHR30483">
    <property type="entry name" value="LEUCINE-SPECIFIC-BINDING PROTEIN"/>
    <property type="match status" value="1"/>
</dbReference>
<gene>
    <name evidence="6" type="ORF">ACFOGJ_11175</name>
</gene>
<evidence type="ECO:0000256" key="3">
    <source>
        <dbReference type="ARBA" id="ARBA00022729"/>
    </source>
</evidence>
<dbReference type="SUPFAM" id="SSF53822">
    <property type="entry name" value="Periplasmic binding protein-like I"/>
    <property type="match status" value="1"/>
</dbReference>
<name>A0ABV7KZN5_9PROT</name>